<sequence>MKKLKTAILIFLSVLFFSTLFFFFPPKKLIGQLPFLNRFYNNTSLEIVTQRGKAKIWINEKDYGETPVTVQDLPEGNYLVEMEKIAPEDAFYKKHSFNIELTKNTTARMDIEIGPEDLLHGSILYYSPMKTSPDKGYLTVTCSTNDSKIYVNGEFTNRASLTNIELEKGEQKIKVENDGYIGIELPVNIRENYQLNLKIYQLPIPISLED</sequence>
<evidence type="ECO:0000259" key="1">
    <source>
        <dbReference type="Pfam" id="PF08308"/>
    </source>
</evidence>
<organism evidence="2 3">
    <name type="scientific">Candidatus Dojkabacteria bacterium</name>
    <dbReference type="NCBI Taxonomy" id="2099670"/>
    <lineage>
        <taxon>Bacteria</taxon>
        <taxon>Candidatus Dojkabacteria</taxon>
    </lineage>
</organism>
<comment type="caution">
    <text evidence="2">The sequence shown here is derived from an EMBL/GenBank/DDBJ whole genome shotgun (WGS) entry which is preliminary data.</text>
</comment>
<reference evidence="2 3" key="1">
    <citation type="journal article" date="2020" name="Biotechnol. Biofuels">
        <title>New insights from the biogas microbiome by comprehensive genome-resolved metagenomics of nearly 1600 species originating from multiple anaerobic digesters.</title>
        <authorList>
            <person name="Campanaro S."/>
            <person name="Treu L."/>
            <person name="Rodriguez-R L.M."/>
            <person name="Kovalovszki A."/>
            <person name="Ziels R.M."/>
            <person name="Maus I."/>
            <person name="Zhu X."/>
            <person name="Kougias P.G."/>
            <person name="Basile A."/>
            <person name="Luo G."/>
            <person name="Schluter A."/>
            <person name="Konstantinidis K.T."/>
            <person name="Angelidaki I."/>
        </authorList>
    </citation>
    <scope>NUCLEOTIDE SEQUENCE [LARGE SCALE GENOMIC DNA]</scope>
    <source>
        <strain evidence="2">AS06rmzACSIP_65</strain>
    </source>
</reference>
<name>A0A847CZZ5_9BACT</name>
<gene>
    <name evidence="2" type="ORF">GX656_00870</name>
</gene>
<evidence type="ECO:0000313" key="2">
    <source>
        <dbReference type="EMBL" id="NLD25182.1"/>
    </source>
</evidence>
<dbReference type="PANTHER" id="PTHR36194">
    <property type="entry name" value="S-LAYER-LIKE PROTEIN"/>
    <property type="match status" value="1"/>
</dbReference>
<feature type="domain" description="PEGA" evidence="1">
    <location>
        <begin position="137"/>
        <end position="199"/>
    </location>
</feature>
<protein>
    <submittedName>
        <fullName evidence="2">PEGA domain-containing protein</fullName>
    </submittedName>
</protein>
<dbReference type="AlphaFoldDB" id="A0A847CZZ5"/>
<dbReference type="PANTHER" id="PTHR36194:SF1">
    <property type="entry name" value="S-LAYER-LIKE PROTEIN"/>
    <property type="match status" value="1"/>
</dbReference>
<accession>A0A847CZZ5</accession>
<dbReference type="EMBL" id="JAAZBX010000002">
    <property type="protein sequence ID" value="NLD25182.1"/>
    <property type="molecule type" value="Genomic_DNA"/>
</dbReference>
<proteinExistence type="predicted"/>
<dbReference type="Proteomes" id="UP000545876">
    <property type="component" value="Unassembled WGS sequence"/>
</dbReference>
<evidence type="ECO:0000313" key="3">
    <source>
        <dbReference type="Proteomes" id="UP000545876"/>
    </source>
</evidence>
<feature type="domain" description="PEGA" evidence="1">
    <location>
        <begin position="44"/>
        <end position="114"/>
    </location>
</feature>
<dbReference type="InterPro" id="IPR013229">
    <property type="entry name" value="PEGA"/>
</dbReference>
<dbReference type="Pfam" id="PF08308">
    <property type="entry name" value="PEGA"/>
    <property type="match status" value="2"/>
</dbReference>